<name>Q6Z6J1_ORYSJ</name>
<sequence length="189" mass="20636">MGRRAWRSCLLLFALPTRIALAQQQLELSKMSRSREATEKRRRVSMDDRSDYSNVALVDPASPAQQRRGHANEVELEENRRSSSDSLFPPLRWSLHPHCAPPLRISGAEEDESGGEMASAPVSSTPSPPLPSPPSAGAAPALACPPTCRLSSGLVACHRSLSPPARSRRPRLPCCQLRVSTSDRQVDHS</sequence>
<organism evidence="3 4">
    <name type="scientific">Oryza sativa subsp. japonica</name>
    <name type="common">Rice</name>
    <dbReference type="NCBI Taxonomy" id="39947"/>
    <lineage>
        <taxon>Eukaryota</taxon>
        <taxon>Viridiplantae</taxon>
        <taxon>Streptophyta</taxon>
        <taxon>Embryophyta</taxon>
        <taxon>Tracheophyta</taxon>
        <taxon>Spermatophyta</taxon>
        <taxon>Magnoliopsida</taxon>
        <taxon>Liliopsida</taxon>
        <taxon>Poales</taxon>
        <taxon>Poaceae</taxon>
        <taxon>BOP clade</taxon>
        <taxon>Oryzoideae</taxon>
        <taxon>Oryzeae</taxon>
        <taxon>Oryzinae</taxon>
        <taxon>Oryza</taxon>
        <taxon>Oryza sativa</taxon>
    </lineage>
</organism>
<feature type="region of interest" description="Disordered" evidence="1">
    <location>
        <begin position="102"/>
        <end position="143"/>
    </location>
</feature>
<protein>
    <submittedName>
        <fullName evidence="3">Uncharacterized protein</fullName>
    </submittedName>
</protein>
<feature type="chain" id="PRO_5004283024" evidence="2">
    <location>
        <begin position="23"/>
        <end position="189"/>
    </location>
</feature>
<feature type="signal peptide" evidence="2">
    <location>
        <begin position="1"/>
        <end position="22"/>
    </location>
</feature>
<gene>
    <name evidence="3" type="primary">P0030G11.8</name>
</gene>
<reference evidence="4" key="2">
    <citation type="journal article" date="2008" name="Nucleic Acids Res.">
        <title>The rice annotation project database (RAP-DB): 2008 update.</title>
        <authorList>
            <consortium name="The rice annotation project (RAP)"/>
        </authorList>
    </citation>
    <scope>GENOME REANNOTATION</scope>
    <source>
        <strain evidence="4">cv. Nipponbare</strain>
    </source>
</reference>
<dbReference type="EMBL" id="AP004997">
    <property type="protein sequence ID" value="BAD07994.1"/>
    <property type="molecule type" value="Genomic_DNA"/>
</dbReference>
<evidence type="ECO:0000313" key="3">
    <source>
        <dbReference type="EMBL" id="BAD07994.1"/>
    </source>
</evidence>
<feature type="compositionally biased region" description="Basic and acidic residues" evidence="1">
    <location>
        <begin position="70"/>
        <end position="83"/>
    </location>
</feature>
<feature type="region of interest" description="Disordered" evidence="1">
    <location>
        <begin position="29"/>
        <end position="89"/>
    </location>
</feature>
<dbReference type="Proteomes" id="UP000000763">
    <property type="component" value="Chromosome 2"/>
</dbReference>
<proteinExistence type="predicted"/>
<evidence type="ECO:0000256" key="2">
    <source>
        <dbReference type="SAM" id="SignalP"/>
    </source>
</evidence>
<reference evidence="4" key="1">
    <citation type="journal article" date="2005" name="Nature">
        <title>The map-based sequence of the rice genome.</title>
        <authorList>
            <consortium name="International rice genome sequencing project (IRGSP)"/>
            <person name="Matsumoto T."/>
            <person name="Wu J."/>
            <person name="Kanamori H."/>
            <person name="Katayose Y."/>
            <person name="Fujisawa M."/>
            <person name="Namiki N."/>
            <person name="Mizuno H."/>
            <person name="Yamamoto K."/>
            <person name="Antonio B.A."/>
            <person name="Baba T."/>
            <person name="Sakata K."/>
            <person name="Nagamura Y."/>
            <person name="Aoki H."/>
            <person name="Arikawa K."/>
            <person name="Arita K."/>
            <person name="Bito T."/>
            <person name="Chiden Y."/>
            <person name="Fujitsuka N."/>
            <person name="Fukunaka R."/>
            <person name="Hamada M."/>
            <person name="Harada C."/>
            <person name="Hayashi A."/>
            <person name="Hijishita S."/>
            <person name="Honda M."/>
            <person name="Hosokawa S."/>
            <person name="Ichikawa Y."/>
            <person name="Idonuma A."/>
            <person name="Iijima M."/>
            <person name="Ikeda M."/>
            <person name="Ikeno M."/>
            <person name="Ito K."/>
            <person name="Ito S."/>
            <person name="Ito T."/>
            <person name="Ito Y."/>
            <person name="Ito Y."/>
            <person name="Iwabuchi A."/>
            <person name="Kamiya K."/>
            <person name="Karasawa W."/>
            <person name="Kurita K."/>
            <person name="Katagiri S."/>
            <person name="Kikuta A."/>
            <person name="Kobayashi H."/>
            <person name="Kobayashi N."/>
            <person name="Machita K."/>
            <person name="Maehara T."/>
            <person name="Masukawa M."/>
            <person name="Mizubayashi T."/>
            <person name="Mukai Y."/>
            <person name="Nagasaki H."/>
            <person name="Nagata Y."/>
            <person name="Naito S."/>
            <person name="Nakashima M."/>
            <person name="Nakama Y."/>
            <person name="Nakamichi Y."/>
            <person name="Nakamura M."/>
            <person name="Meguro A."/>
            <person name="Negishi M."/>
            <person name="Ohta I."/>
            <person name="Ohta T."/>
            <person name="Okamoto M."/>
            <person name="Ono N."/>
            <person name="Saji S."/>
            <person name="Sakaguchi M."/>
            <person name="Sakai K."/>
            <person name="Shibata M."/>
            <person name="Shimokawa T."/>
            <person name="Song J."/>
            <person name="Takazaki Y."/>
            <person name="Terasawa K."/>
            <person name="Tsugane M."/>
            <person name="Tsuji K."/>
            <person name="Ueda S."/>
            <person name="Waki K."/>
            <person name="Yamagata H."/>
            <person name="Yamamoto M."/>
            <person name="Yamamoto S."/>
            <person name="Yamane H."/>
            <person name="Yoshiki S."/>
            <person name="Yoshihara R."/>
            <person name="Yukawa K."/>
            <person name="Zhong H."/>
            <person name="Yano M."/>
            <person name="Yuan Q."/>
            <person name="Ouyang S."/>
            <person name="Liu J."/>
            <person name="Jones K.M."/>
            <person name="Gansberger K."/>
            <person name="Moffat K."/>
            <person name="Hill J."/>
            <person name="Bera J."/>
            <person name="Fadrosh D."/>
            <person name="Jin S."/>
            <person name="Johri S."/>
            <person name="Kim M."/>
            <person name="Overton L."/>
            <person name="Reardon M."/>
            <person name="Tsitrin T."/>
            <person name="Vuong H."/>
            <person name="Weaver B."/>
            <person name="Ciecko A."/>
            <person name="Tallon L."/>
            <person name="Jackson J."/>
            <person name="Pai G."/>
            <person name="Aken S.V."/>
            <person name="Utterback T."/>
            <person name="Reidmuller S."/>
            <person name="Feldblyum T."/>
            <person name="Hsiao J."/>
            <person name="Zismann V."/>
            <person name="Iobst S."/>
            <person name="de Vazeille A.R."/>
            <person name="Buell C.R."/>
            <person name="Ying K."/>
            <person name="Li Y."/>
            <person name="Lu T."/>
            <person name="Huang Y."/>
            <person name="Zhao Q."/>
            <person name="Feng Q."/>
            <person name="Zhang L."/>
            <person name="Zhu J."/>
            <person name="Weng Q."/>
            <person name="Mu J."/>
            <person name="Lu Y."/>
            <person name="Fan D."/>
            <person name="Liu Y."/>
            <person name="Guan J."/>
            <person name="Zhang Y."/>
            <person name="Yu S."/>
            <person name="Liu X."/>
            <person name="Zhang Y."/>
            <person name="Hong G."/>
            <person name="Han B."/>
            <person name="Choisne N."/>
            <person name="Demange N."/>
            <person name="Orjeda G."/>
            <person name="Samain S."/>
            <person name="Cattolico L."/>
            <person name="Pelletier E."/>
            <person name="Couloux A."/>
            <person name="Segurens B."/>
            <person name="Wincker P."/>
            <person name="D'Hont A."/>
            <person name="Scarpelli C."/>
            <person name="Weissenbach J."/>
            <person name="Salanoubat M."/>
            <person name="Quetier F."/>
            <person name="Yu Y."/>
            <person name="Kim H.R."/>
            <person name="Rambo T."/>
            <person name="Currie J."/>
            <person name="Collura K."/>
            <person name="Luo M."/>
            <person name="Yang T."/>
            <person name="Ammiraju J.S.S."/>
            <person name="Engler F."/>
            <person name="Soderlund C."/>
            <person name="Wing R.A."/>
            <person name="Palmer L.E."/>
            <person name="de la Bastide M."/>
            <person name="Spiegel L."/>
            <person name="Nascimento L."/>
            <person name="Zutavern T."/>
            <person name="O'Shaughnessy A."/>
            <person name="Dike S."/>
            <person name="Dedhia N."/>
            <person name="Preston R."/>
            <person name="Balija V."/>
            <person name="McCombie W.R."/>
            <person name="Chow T."/>
            <person name="Chen H."/>
            <person name="Chung M."/>
            <person name="Chen C."/>
            <person name="Shaw J."/>
            <person name="Wu H."/>
            <person name="Hsiao K."/>
            <person name="Chao Y."/>
            <person name="Chu M."/>
            <person name="Cheng C."/>
            <person name="Hour A."/>
            <person name="Lee P."/>
            <person name="Lin S."/>
            <person name="Lin Y."/>
            <person name="Liou J."/>
            <person name="Liu S."/>
            <person name="Hsing Y."/>
            <person name="Raghuvanshi S."/>
            <person name="Mohanty A."/>
            <person name="Bharti A.K."/>
            <person name="Gaur A."/>
            <person name="Gupta V."/>
            <person name="Kumar D."/>
            <person name="Ravi V."/>
            <person name="Vij S."/>
            <person name="Kapur A."/>
            <person name="Khurana P."/>
            <person name="Khurana P."/>
            <person name="Khurana J.P."/>
            <person name="Tyagi A.K."/>
            <person name="Gaikwad K."/>
            <person name="Singh A."/>
            <person name="Dalal V."/>
            <person name="Srivastava S."/>
            <person name="Dixit A."/>
            <person name="Pal A.K."/>
            <person name="Ghazi I.A."/>
            <person name="Yadav M."/>
            <person name="Pandit A."/>
            <person name="Bhargava A."/>
            <person name="Sureshbabu K."/>
            <person name="Batra K."/>
            <person name="Sharma T.R."/>
            <person name="Mohapatra T."/>
            <person name="Singh N.K."/>
            <person name="Messing J."/>
            <person name="Nelson A.B."/>
            <person name="Fuks G."/>
            <person name="Kavchok S."/>
            <person name="Keizer G."/>
            <person name="Linton E."/>
            <person name="Llaca V."/>
            <person name="Song R."/>
            <person name="Tanyolac B."/>
            <person name="Young S."/>
            <person name="Ho-Il K."/>
            <person name="Hahn J.H."/>
            <person name="Sangsakoo G."/>
            <person name="Vanavichit A."/>
            <person name="de Mattos Luiz.A.T."/>
            <person name="Zimmer P.D."/>
            <person name="Malone G."/>
            <person name="Dellagostin O."/>
            <person name="de Oliveira A.C."/>
            <person name="Bevan M."/>
            <person name="Bancroft I."/>
            <person name="Minx P."/>
            <person name="Cordum H."/>
            <person name="Wilson R."/>
            <person name="Cheng Z."/>
            <person name="Jin W."/>
            <person name="Jiang J."/>
            <person name="Leong S.A."/>
            <person name="Iwama H."/>
            <person name="Gojobori T."/>
            <person name="Itoh T."/>
            <person name="Niimura Y."/>
            <person name="Fujii Y."/>
            <person name="Habara T."/>
            <person name="Sakai H."/>
            <person name="Sato Y."/>
            <person name="Wilson G."/>
            <person name="Kumar K."/>
            <person name="McCouch S."/>
            <person name="Juretic N."/>
            <person name="Hoen D."/>
            <person name="Wright S."/>
            <person name="Bruskiewich R."/>
            <person name="Bureau T."/>
            <person name="Miyao A."/>
            <person name="Hirochika H."/>
            <person name="Nishikawa T."/>
            <person name="Kadowaki K."/>
            <person name="Sugiura M."/>
            <person name="Burr B."/>
            <person name="Sasaki T."/>
        </authorList>
    </citation>
    <scope>NUCLEOTIDE SEQUENCE [LARGE SCALE GENOMIC DNA]</scope>
    <source>
        <strain evidence="4">cv. Nipponbare</strain>
    </source>
</reference>
<dbReference type="AlphaFoldDB" id="Q6Z6J1"/>
<evidence type="ECO:0000256" key="1">
    <source>
        <dbReference type="SAM" id="MobiDB-lite"/>
    </source>
</evidence>
<feature type="compositionally biased region" description="Basic and acidic residues" evidence="1">
    <location>
        <begin position="33"/>
        <end position="51"/>
    </location>
</feature>
<accession>Q6Z6J1</accession>
<evidence type="ECO:0000313" key="4">
    <source>
        <dbReference type="Proteomes" id="UP000000763"/>
    </source>
</evidence>
<keyword evidence="2" id="KW-0732">Signal</keyword>